<sequence length="353" mass="41240">MKLKSFIGTTVRFHVPITYSYWPTVPEEIKDKIFELVEKYRLTTTYVLPFLDDLEKLKFSRNEYSFIEQQHWIEFVASRLKEDFKKNSENGKEKRKQHKYNHRTSRKGYANFMEELDELVATQKTTNAFGEEDIITRTLDGKDHPGIVNIAKDDEQMEGVILEKMKASESKLAFEMKDHVVAWRTIFDLDIEGDNVKVAADVMVVGDFSIFIPLKQEMYKMSHEVGSHILWSQHLVTIDNIKMDYEEFTKDMTIFAPTPIQNASVALRFLLRMDFSSMRPIATACLDVYIMYLYTDMESSRTLNLYKFVDAGLISYGSSKEECAQLLIARLLGTDYDQLLLIHYNFGYFDKLE</sequence>
<evidence type="ECO:0000313" key="2">
    <source>
        <dbReference type="EMBL" id="TYK26036.1"/>
    </source>
</evidence>
<dbReference type="AlphaFoldDB" id="A0A5D3DQU6"/>
<gene>
    <name evidence="2" type="ORF">E5676_scaffold1567G00520</name>
    <name evidence="1" type="ORF">E6C27_scaffold38G002720</name>
</gene>
<evidence type="ECO:0000313" key="3">
    <source>
        <dbReference type="Proteomes" id="UP000321393"/>
    </source>
</evidence>
<dbReference type="Proteomes" id="UP000321393">
    <property type="component" value="Unassembled WGS sequence"/>
</dbReference>
<name>A0A5D3DQU6_CUCMM</name>
<proteinExistence type="predicted"/>
<dbReference type="PANTHER" id="PTHR33018">
    <property type="entry name" value="OS10G0338966 PROTEIN-RELATED"/>
    <property type="match status" value="1"/>
</dbReference>
<dbReference type="PANTHER" id="PTHR33018:SF31">
    <property type="entry name" value="TRANSPOSASE, PTTA_EN_SPM, PLANT"/>
    <property type="match status" value="1"/>
</dbReference>
<dbReference type="EMBL" id="SSTE01000699">
    <property type="protein sequence ID" value="KAA0067188.1"/>
    <property type="molecule type" value="Genomic_DNA"/>
</dbReference>
<evidence type="ECO:0000313" key="4">
    <source>
        <dbReference type="Proteomes" id="UP000321947"/>
    </source>
</evidence>
<accession>A0A5D3DQU6</accession>
<protein>
    <recommendedName>
        <fullName evidence="5">Serine/threonine-protein kinase nek2</fullName>
    </recommendedName>
</protein>
<dbReference type="EMBL" id="SSTD01003575">
    <property type="protein sequence ID" value="TYK26036.1"/>
    <property type="molecule type" value="Genomic_DNA"/>
</dbReference>
<organism evidence="2 4">
    <name type="scientific">Cucumis melo var. makuwa</name>
    <name type="common">Oriental melon</name>
    <dbReference type="NCBI Taxonomy" id="1194695"/>
    <lineage>
        <taxon>Eukaryota</taxon>
        <taxon>Viridiplantae</taxon>
        <taxon>Streptophyta</taxon>
        <taxon>Embryophyta</taxon>
        <taxon>Tracheophyta</taxon>
        <taxon>Spermatophyta</taxon>
        <taxon>Magnoliopsida</taxon>
        <taxon>eudicotyledons</taxon>
        <taxon>Gunneridae</taxon>
        <taxon>Pentapetalae</taxon>
        <taxon>rosids</taxon>
        <taxon>fabids</taxon>
        <taxon>Cucurbitales</taxon>
        <taxon>Cucurbitaceae</taxon>
        <taxon>Benincaseae</taxon>
        <taxon>Cucumis</taxon>
    </lineage>
</organism>
<reference evidence="3 4" key="1">
    <citation type="submission" date="2019-08" db="EMBL/GenBank/DDBJ databases">
        <title>Draft genome sequences of two oriental melons (Cucumis melo L. var makuwa).</title>
        <authorList>
            <person name="Kwon S.-Y."/>
        </authorList>
    </citation>
    <scope>NUCLEOTIDE SEQUENCE [LARGE SCALE GENOMIC DNA]</scope>
    <source>
        <strain evidence="4">cv. Chang Bougi</strain>
        <strain evidence="3">cv. SW 3</strain>
        <tissue evidence="2">Leaf</tissue>
    </source>
</reference>
<evidence type="ECO:0000313" key="1">
    <source>
        <dbReference type="EMBL" id="KAA0067188.1"/>
    </source>
</evidence>
<comment type="caution">
    <text evidence="2">The sequence shown here is derived from an EMBL/GenBank/DDBJ whole genome shotgun (WGS) entry which is preliminary data.</text>
</comment>
<evidence type="ECO:0008006" key="5">
    <source>
        <dbReference type="Google" id="ProtNLM"/>
    </source>
</evidence>
<dbReference type="Proteomes" id="UP000321947">
    <property type="component" value="Unassembled WGS sequence"/>
</dbReference>